<dbReference type="EC" id="6.1.1.21" evidence="11"/>
<dbReference type="InterPro" id="IPR041715">
    <property type="entry name" value="HisRS-like_core"/>
</dbReference>
<dbReference type="InterPro" id="IPR033656">
    <property type="entry name" value="HisRS_anticodon"/>
</dbReference>
<evidence type="ECO:0000313" key="14">
    <source>
        <dbReference type="EMBL" id="MBC8571350.1"/>
    </source>
</evidence>
<name>A0A926ICQ1_9FIRM</name>
<feature type="binding site" evidence="12">
    <location>
        <position position="259"/>
    </location>
    <ligand>
        <name>L-histidine</name>
        <dbReference type="ChEBI" id="CHEBI:57595"/>
    </ligand>
</feature>
<dbReference type="GO" id="GO:0140096">
    <property type="term" value="F:catalytic activity, acting on a protein"/>
    <property type="evidence" value="ECO:0007669"/>
    <property type="project" value="UniProtKB-ARBA"/>
</dbReference>
<feature type="binding site" evidence="12">
    <location>
        <position position="114"/>
    </location>
    <ligand>
        <name>L-histidine</name>
        <dbReference type="ChEBI" id="CHEBI:57595"/>
    </ligand>
</feature>
<gene>
    <name evidence="11" type="primary">hisS</name>
    <name evidence="14" type="ORF">H8709_11025</name>
</gene>
<dbReference type="GO" id="GO:0005524">
    <property type="term" value="F:ATP binding"/>
    <property type="evidence" value="ECO:0007669"/>
    <property type="project" value="UniProtKB-UniRule"/>
</dbReference>
<dbReference type="HAMAP" id="MF_00127">
    <property type="entry name" value="His_tRNA_synth"/>
    <property type="match status" value="1"/>
</dbReference>
<dbReference type="CDD" id="cd00773">
    <property type="entry name" value="HisRS-like_core"/>
    <property type="match status" value="1"/>
</dbReference>
<dbReference type="Pfam" id="PF13393">
    <property type="entry name" value="tRNA-synt_His"/>
    <property type="match status" value="2"/>
</dbReference>
<dbReference type="PANTHER" id="PTHR43707:SF1">
    <property type="entry name" value="HISTIDINE--TRNA LIGASE, MITOCHONDRIAL-RELATED"/>
    <property type="match status" value="1"/>
</dbReference>
<evidence type="ECO:0000256" key="10">
    <source>
        <dbReference type="ARBA" id="ARBA00047639"/>
    </source>
</evidence>
<organism evidence="14 15">
    <name type="scientific">Zongyangia hominis</name>
    <dbReference type="NCBI Taxonomy" id="2763677"/>
    <lineage>
        <taxon>Bacteria</taxon>
        <taxon>Bacillati</taxon>
        <taxon>Bacillota</taxon>
        <taxon>Clostridia</taxon>
        <taxon>Eubacteriales</taxon>
        <taxon>Oscillospiraceae</taxon>
        <taxon>Zongyangia</taxon>
    </lineage>
</organism>
<feature type="domain" description="Aminoacyl-transfer RNA synthetases class-II family profile" evidence="13">
    <location>
        <begin position="23"/>
        <end position="324"/>
    </location>
</feature>
<dbReference type="GO" id="GO:0016740">
    <property type="term" value="F:transferase activity"/>
    <property type="evidence" value="ECO:0007669"/>
    <property type="project" value="UniProtKB-ARBA"/>
</dbReference>
<evidence type="ECO:0000256" key="6">
    <source>
        <dbReference type="ARBA" id="ARBA00022741"/>
    </source>
</evidence>
<evidence type="ECO:0000256" key="5">
    <source>
        <dbReference type="ARBA" id="ARBA00022598"/>
    </source>
</evidence>
<evidence type="ECO:0000256" key="12">
    <source>
        <dbReference type="PIRSR" id="PIRSR001549-1"/>
    </source>
</evidence>
<evidence type="ECO:0000256" key="1">
    <source>
        <dbReference type="ARBA" id="ARBA00004496"/>
    </source>
</evidence>
<dbReference type="CDD" id="cd00859">
    <property type="entry name" value="HisRS_anticodon"/>
    <property type="match status" value="1"/>
</dbReference>
<evidence type="ECO:0000256" key="2">
    <source>
        <dbReference type="ARBA" id="ARBA00008226"/>
    </source>
</evidence>
<dbReference type="PANTHER" id="PTHR43707">
    <property type="entry name" value="HISTIDYL-TRNA SYNTHETASE"/>
    <property type="match status" value="1"/>
</dbReference>
<comment type="catalytic activity">
    <reaction evidence="10 11">
        <text>tRNA(His) + L-histidine + ATP = L-histidyl-tRNA(His) + AMP + diphosphate + H(+)</text>
        <dbReference type="Rhea" id="RHEA:17313"/>
        <dbReference type="Rhea" id="RHEA-COMP:9665"/>
        <dbReference type="Rhea" id="RHEA-COMP:9689"/>
        <dbReference type="ChEBI" id="CHEBI:15378"/>
        <dbReference type="ChEBI" id="CHEBI:30616"/>
        <dbReference type="ChEBI" id="CHEBI:33019"/>
        <dbReference type="ChEBI" id="CHEBI:57595"/>
        <dbReference type="ChEBI" id="CHEBI:78442"/>
        <dbReference type="ChEBI" id="CHEBI:78527"/>
        <dbReference type="ChEBI" id="CHEBI:456215"/>
        <dbReference type="EC" id="6.1.1.21"/>
    </reaction>
</comment>
<comment type="subunit">
    <text evidence="3 11">Homodimer.</text>
</comment>
<dbReference type="Pfam" id="PF03129">
    <property type="entry name" value="HGTP_anticodon"/>
    <property type="match status" value="1"/>
</dbReference>
<dbReference type="InterPro" id="IPR004516">
    <property type="entry name" value="HisRS/HisZ"/>
</dbReference>
<dbReference type="SUPFAM" id="SSF55681">
    <property type="entry name" value="Class II aaRS and biotin synthetases"/>
    <property type="match status" value="1"/>
</dbReference>
<evidence type="ECO:0000256" key="11">
    <source>
        <dbReference type="HAMAP-Rule" id="MF_00127"/>
    </source>
</evidence>
<dbReference type="AlphaFoldDB" id="A0A926ICQ1"/>
<keyword evidence="8 11" id="KW-0648">Protein biosynthesis</keyword>
<comment type="subcellular location">
    <subcellularLocation>
        <location evidence="1 11">Cytoplasm</location>
    </subcellularLocation>
</comment>
<keyword evidence="6 11" id="KW-0547">Nucleotide-binding</keyword>
<dbReference type="InterPro" id="IPR006195">
    <property type="entry name" value="aa-tRNA-synth_II"/>
</dbReference>
<keyword evidence="9 11" id="KW-0030">Aminoacyl-tRNA synthetase</keyword>
<evidence type="ECO:0000259" key="13">
    <source>
        <dbReference type="PROSITE" id="PS50862"/>
    </source>
</evidence>
<dbReference type="GO" id="GO:0005737">
    <property type="term" value="C:cytoplasm"/>
    <property type="evidence" value="ECO:0007669"/>
    <property type="project" value="UniProtKB-SubCell"/>
</dbReference>
<dbReference type="Proteomes" id="UP000660861">
    <property type="component" value="Unassembled WGS sequence"/>
</dbReference>
<evidence type="ECO:0000256" key="4">
    <source>
        <dbReference type="ARBA" id="ARBA00022490"/>
    </source>
</evidence>
<feature type="binding site" evidence="12">
    <location>
        <position position="132"/>
    </location>
    <ligand>
        <name>L-histidine</name>
        <dbReference type="ChEBI" id="CHEBI:57595"/>
    </ligand>
</feature>
<dbReference type="Gene3D" id="3.30.930.10">
    <property type="entry name" value="Bira Bifunctional Protein, Domain 2"/>
    <property type="match status" value="1"/>
</dbReference>
<keyword evidence="5 11" id="KW-0436">Ligase</keyword>
<dbReference type="PROSITE" id="PS50862">
    <property type="entry name" value="AA_TRNA_LIGASE_II"/>
    <property type="match status" value="1"/>
</dbReference>
<keyword evidence="15" id="KW-1185">Reference proteome</keyword>
<keyword evidence="4 11" id="KW-0963">Cytoplasm</keyword>
<dbReference type="PIRSF" id="PIRSF001549">
    <property type="entry name" value="His-tRNA_synth"/>
    <property type="match status" value="1"/>
</dbReference>
<sequence>MALLTNAPRGTQDVLPSQSGRWKYLEKTAMETAALFGFREIRTPVFEHTELFTRSVGDTTDVVQKEMYTFQDKGNRSITLRPEGTAGVVRAAMQNGLLGDALPVMASYVVSCFRYEKPQAGRLREFHQFGIEMLGAAAPSADAQVIAVANEIFRVLGVEGIRLELNSIGCPTCRAAYHKKLVEYFSAYKDKLCETCLGRLEKNPMRILDCKSPECQEIAKGAPKIIDYICDDCREHFEGVKTRLNAMGIDFVVNPTIVRGLDYYTRTVFEFVSENIGAQGTVCGGGRYDGLIGMLGGKETPALGFAMGLERLLLLMEKTGAQFPEEPACDIYIASMGEAASVKACQLAMQLREEGFFAQCDSMSRSLKAQMKYADKIGARYTLVLGDNELETGVAKLKNMATSQQIDVKFEEGGVLTAIYENDQNDTIEQIAESFGDLPLKNLL</sequence>
<dbReference type="NCBIfam" id="TIGR00442">
    <property type="entry name" value="hisS"/>
    <property type="match status" value="1"/>
</dbReference>
<dbReference type="SUPFAM" id="SSF52954">
    <property type="entry name" value="Class II aaRS ABD-related"/>
    <property type="match status" value="1"/>
</dbReference>
<reference evidence="14" key="1">
    <citation type="submission" date="2020-08" db="EMBL/GenBank/DDBJ databases">
        <title>Genome public.</title>
        <authorList>
            <person name="Liu C."/>
            <person name="Sun Q."/>
        </authorList>
    </citation>
    <scope>NUCLEOTIDE SEQUENCE</scope>
    <source>
        <strain evidence="14">NSJ-54</strain>
    </source>
</reference>
<dbReference type="GO" id="GO:0006427">
    <property type="term" value="P:histidyl-tRNA aminoacylation"/>
    <property type="evidence" value="ECO:0007669"/>
    <property type="project" value="UniProtKB-UniRule"/>
</dbReference>
<dbReference type="FunFam" id="3.30.930.10:FF:000005">
    <property type="entry name" value="Histidine--tRNA ligase"/>
    <property type="match status" value="1"/>
</dbReference>
<accession>A0A926ICQ1</accession>
<comment type="similarity">
    <text evidence="2 11">Belongs to the class-II aminoacyl-tRNA synthetase family.</text>
</comment>
<keyword evidence="7 11" id="KW-0067">ATP-binding</keyword>
<evidence type="ECO:0000313" key="15">
    <source>
        <dbReference type="Proteomes" id="UP000660861"/>
    </source>
</evidence>
<feature type="binding site" evidence="12">
    <location>
        <begin position="263"/>
        <end position="264"/>
    </location>
    <ligand>
        <name>L-histidine</name>
        <dbReference type="ChEBI" id="CHEBI:57595"/>
    </ligand>
</feature>
<protein>
    <recommendedName>
        <fullName evidence="11">Histidine--tRNA ligase</fullName>
        <ecNumber evidence="11">6.1.1.21</ecNumber>
    </recommendedName>
    <alternativeName>
        <fullName evidence="11">Histidyl-tRNA synthetase</fullName>
        <shortName evidence="11">HisRS</shortName>
    </alternativeName>
</protein>
<proteinExistence type="inferred from homology"/>
<feature type="binding site" evidence="12">
    <location>
        <position position="128"/>
    </location>
    <ligand>
        <name>L-histidine</name>
        <dbReference type="ChEBI" id="CHEBI:57595"/>
    </ligand>
</feature>
<comment type="caution">
    <text evidence="14">The sequence shown here is derived from an EMBL/GenBank/DDBJ whole genome shotgun (WGS) entry which is preliminary data.</text>
</comment>
<dbReference type="RefSeq" id="WP_262398401.1">
    <property type="nucleotide sequence ID" value="NZ_JACRTC010000010.1"/>
</dbReference>
<dbReference type="InterPro" id="IPR045864">
    <property type="entry name" value="aa-tRNA-synth_II/BPL/LPL"/>
</dbReference>
<evidence type="ECO:0000256" key="8">
    <source>
        <dbReference type="ARBA" id="ARBA00022917"/>
    </source>
</evidence>
<dbReference type="Gene3D" id="3.40.50.800">
    <property type="entry name" value="Anticodon-binding domain"/>
    <property type="match status" value="1"/>
</dbReference>
<dbReference type="EMBL" id="JACRTC010000010">
    <property type="protein sequence ID" value="MBC8571350.1"/>
    <property type="molecule type" value="Genomic_DNA"/>
</dbReference>
<feature type="binding site" evidence="12">
    <location>
        <begin position="83"/>
        <end position="85"/>
    </location>
    <ligand>
        <name>L-histidine</name>
        <dbReference type="ChEBI" id="CHEBI:57595"/>
    </ligand>
</feature>
<dbReference type="InterPro" id="IPR036621">
    <property type="entry name" value="Anticodon-bd_dom_sf"/>
</dbReference>
<dbReference type="InterPro" id="IPR004154">
    <property type="entry name" value="Anticodon-bd"/>
</dbReference>
<evidence type="ECO:0000256" key="7">
    <source>
        <dbReference type="ARBA" id="ARBA00022840"/>
    </source>
</evidence>
<evidence type="ECO:0000256" key="3">
    <source>
        <dbReference type="ARBA" id="ARBA00011738"/>
    </source>
</evidence>
<dbReference type="InterPro" id="IPR015807">
    <property type="entry name" value="His-tRNA-ligase"/>
</dbReference>
<dbReference type="GO" id="GO:0004821">
    <property type="term" value="F:histidine-tRNA ligase activity"/>
    <property type="evidence" value="ECO:0007669"/>
    <property type="project" value="UniProtKB-UniRule"/>
</dbReference>
<evidence type="ECO:0000256" key="9">
    <source>
        <dbReference type="ARBA" id="ARBA00023146"/>
    </source>
</evidence>